<evidence type="ECO:0000256" key="3">
    <source>
        <dbReference type="ARBA" id="ARBA00022989"/>
    </source>
</evidence>
<keyword evidence="4 6" id="KW-0472">Membrane</keyword>
<keyword evidence="3 6" id="KW-1133">Transmembrane helix</keyword>
<feature type="transmembrane region" description="Helical" evidence="6">
    <location>
        <begin position="67"/>
        <end position="92"/>
    </location>
</feature>
<feature type="transmembrane region" description="Helical" evidence="6">
    <location>
        <begin position="188"/>
        <end position="211"/>
    </location>
</feature>
<feature type="transmembrane region" description="Helical" evidence="6">
    <location>
        <begin position="244"/>
        <end position="266"/>
    </location>
</feature>
<organism evidence="7 8">
    <name type="scientific">Clostridium magnum DSM 2767</name>
    <dbReference type="NCBI Taxonomy" id="1121326"/>
    <lineage>
        <taxon>Bacteria</taxon>
        <taxon>Bacillati</taxon>
        <taxon>Bacillota</taxon>
        <taxon>Clostridia</taxon>
        <taxon>Eubacteriales</taxon>
        <taxon>Clostridiaceae</taxon>
        <taxon>Clostridium</taxon>
    </lineage>
</organism>
<dbReference type="RefSeq" id="WP_066617125.1">
    <property type="nucleotide sequence ID" value="NZ_FQXL01000015.1"/>
</dbReference>
<feature type="transmembrane region" description="Helical" evidence="6">
    <location>
        <begin position="104"/>
        <end position="127"/>
    </location>
</feature>
<evidence type="ECO:0000256" key="6">
    <source>
        <dbReference type="SAM" id="Phobius"/>
    </source>
</evidence>
<comment type="caution">
    <text evidence="7">The sequence shown here is derived from an EMBL/GenBank/DDBJ whole genome shotgun (WGS) entry which is preliminary data.</text>
</comment>
<proteinExistence type="inferred from homology"/>
<comment type="similarity">
    <text evidence="5">Belongs to the FNT transporter (TC 1.A.16) family.</text>
</comment>
<keyword evidence="2 6" id="KW-0812">Transmembrane</keyword>
<sequence>MESRMLKPNELCDASIGAGCNKAKLTVLQTVVLGIMAGMFIALGGAASAVASHSIADAGLAKFVSGAIFPTGLMLVVICGAELFTGNALMIVPLMDKKINIKDIIRNWIIVYFANFIGSVLIAFLVFKAGVFGMSAGKLGGVVIKVASTKASLPFWTAFSSAILCNLLVCLAVWGISAAKDVAGKVAIAWFPIMVFVVCGFEHCVANMYFLTAGMFAKSNPAFVQASGLSPEKIINGAGIINNLIPVTLGNIVGGALLVGFTYYVAYKYNPSTAKESATSVEGLKAN</sequence>
<accession>A0A161X1M5</accession>
<dbReference type="Pfam" id="PF01226">
    <property type="entry name" value="Form_Nir_trans"/>
    <property type="match status" value="1"/>
</dbReference>
<reference evidence="7 8" key="1">
    <citation type="submission" date="2016-04" db="EMBL/GenBank/DDBJ databases">
        <title>Genome sequence of Clostridium magnum DSM 2767.</title>
        <authorList>
            <person name="Poehlein A."/>
            <person name="Uhlig R."/>
            <person name="Fischer R."/>
            <person name="Bahl H."/>
            <person name="Daniel R."/>
        </authorList>
    </citation>
    <scope>NUCLEOTIDE SEQUENCE [LARGE SCALE GENOMIC DNA]</scope>
    <source>
        <strain evidence="7 8">DSM 2767</strain>
    </source>
</reference>
<dbReference type="NCBIfam" id="TIGR00790">
    <property type="entry name" value="fnt"/>
    <property type="match status" value="1"/>
</dbReference>
<dbReference type="InterPro" id="IPR023271">
    <property type="entry name" value="Aquaporin-like"/>
</dbReference>
<evidence type="ECO:0000313" key="8">
    <source>
        <dbReference type="Proteomes" id="UP000076603"/>
    </source>
</evidence>
<dbReference type="PATRIC" id="fig|1121326.3.peg.349"/>
<dbReference type="AlphaFoldDB" id="A0A161X1M5"/>
<dbReference type="PANTHER" id="PTHR30520:SF6">
    <property type="entry name" value="FORMATE_NITRATE FAMILY TRANSPORTER (EUROFUNG)"/>
    <property type="match status" value="1"/>
</dbReference>
<feature type="transmembrane region" description="Helical" evidence="6">
    <location>
        <begin position="155"/>
        <end position="176"/>
    </location>
</feature>
<name>A0A161X1M5_9CLOT</name>
<dbReference type="EMBL" id="LWAE01000001">
    <property type="protein sequence ID" value="KZL93348.1"/>
    <property type="molecule type" value="Genomic_DNA"/>
</dbReference>
<dbReference type="InterPro" id="IPR000292">
    <property type="entry name" value="For/NO2_transpt"/>
</dbReference>
<dbReference type="GO" id="GO:0005886">
    <property type="term" value="C:plasma membrane"/>
    <property type="evidence" value="ECO:0007669"/>
    <property type="project" value="TreeGrafter"/>
</dbReference>
<dbReference type="PROSITE" id="PS01006">
    <property type="entry name" value="FORMATE_NITRITE_TP_2"/>
    <property type="match status" value="1"/>
</dbReference>
<dbReference type="PROSITE" id="PS01005">
    <property type="entry name" value="FORMATE_NITRITE_TP_1"/>
    <property type="match status" value="1"/>
</dbReference>
<comment type="subcellular location">
    <subcellularLocation>
        <location evidence="1">Membrane</location>
        <topology evidence="1">Multi-pass membrane protein</topology>
    </subcellularLocation>
</comment>
<evidence type="ECO:0000256" key="5">
    <source>
        <dbReference type="ARBA" id="ARBA00049660"/>
    </source>
</evidence>
<dbReference type="GO" id="GO:0015499">
    <property type="term" value="F:formate transmembrane transporter activity"/>
    <property type="evidence" value="ECO:0007669"/>
    <property type="project" value="TreeGrafter"/>
</dbReference>
<dbReference type="Gene3D" id="1.20.1080.10">
    <property type="entry name" value="Glycerol uptake facilitator protein"/>
    <property type="match status" value="1"/>
</dbReference>
<feature type="transmembrane region" description="Helical" evidence="6">
    <location>
        <begin position="31"/>
        <end position="55"/>
    </location>
</feature>
<protein>
    <submittedName>
        <fullName evidence="7">Putative formate transporter 1</fullName>
    </submittedName>
</protein>
<keyword evidence="8" id="KW-1185">Reference proteome</keyword>
<dbReference type="Proteomes" id="UP000076603">
    <property type="component" value="Unassembled WGS sequence"/>
</dbReference>
<gene>
    <name evidence="7" type="primary">focA</name>
    <name evidence="7" type="ORF">CLMAG_03720</name>
</gene>
<dbReference type="InterPro" id="IPR024002">
    <property type="entry name" value="For/NO2_transpt_CS"/>
</dbReference>
<dbReference type="PANTHER" id="PTHR30520">
    <property type="entry name" value="FORMATE TRANSPORTER-RELATED"/>
    <property type="match status" value="1"/>
</dbReference>
<dbReference type="STRING" id="1121326.CLMAG_03720"/>
<evidence type="ECO:0000256" key="4">
    <source>
        <dbReference type="ARBA" id="ARBA00023136"/>
    </source>
</evidence>
<evidence type="ECO:0000313" key="7">
    <source>
        <dbReference type="EMBL" id="KZL93348.1"/>
    </source>
</evidence>
<evidence type="ECO:0000256" key="2">
    <source>
        <dbReference type="ARBA" id="ARBA00022692"/>
    </source>
</evidence>
<dbReference type="OrthoDB" id="9786493at2"/>
<evidence type="ECO:0000256" key="1">
    <source>
        <dbReference type="ARBA" id="ARBA00004141"/>
    </source>
</evidence>